<gene>
    <name evidence="3" type="primary">amrB</name>
    <name evidence="3" type="ORF">FKG94_10800</name>
</gene>
<dbReference type="AlphaFoldDB" id="A0A545TSE6"/>
<dbReference type="RefSeq" id="WP_142904247.1">
    <property type="nucleotide sequence ID" value="NZ_ML660092.1"/>
</dbReference>
<dbReference type="PANTHER" id="PTHR11060:SF0">
    <property type="entry name" value="PROTEIN MEMO1"/>
    <property type="match status" value="1"/>
</dbReference>
<keyword evidence="4" id="KW-1185">Reference proteome</keyword>
<dbReference type="PANTHER" id="PTHR11060">
    <property type="entry name" value="PROTEIN MEMO1"/>
    <property type="match status" value="1"/>
</dbReference>
<proteinExistence type="inferred from homology"/>
<comment type="caution">
    <text evidence="3">The sequence shown here is derived from an EMBL/GenBank/DDBJ whole genome shotgun (WGS) entry which is preliminary data.</text>
</comment>
<dbReference type="HAMAP" id="MF_00055">
    <property type="entry name" value="MEMO1"/>
    <property type="match status" value="1"/>
</dbReference>
<dbReference type="OrthoDB" id="9782820at2"/>
<accession>A0A545TSE6</accession>
<dbReference type="Gene3D" id="3.40.830.10">
    <property type="entry name" value="LigB-like"/>
    <property type="match status" value="1"/>
</dbReference>
<comment type="similarity">
    <text evidence="1 2">Belongs to the MEMO1 family.</text>
</comment>
<dbReference type="Pfam" id="PF01875">
    <property type="entry name" value="Memo"/>
    <property type="match status" value="1"/>
</dbReference>
<dbReference type="Proteomes" id="UP000319732">
    <property type="component" value="Unassembled WGS sequence"/>
</dbReference>
<dbReference type="NCBIfam" id="TIGR04336">
    <property type="entry name" value="AmmeMemoSam_B"/>
    <property type="match status" value="1"/>
</dbReference>
<evidence type="ECO:0000313" key="4">
    <source>
        <dbReference type="Proteomes" id="UP000319732"/>
    </source>
</evidence>
<protein>
    <recommendedName>
        <fullName evidence="2">MEMO1 family protein FKG94_10800</fullName>
    </recommendedName>
</protein>
<dbReference type="EMBL" id="VHSG01000010">
    <property type="protein sequence ID" value="TQV80148.1"/>
    <property type="molecule type" value="Genomic_DNA"/>
</dbReference>
<sequence length="259" mass="27599">MTVRQPAVAGSFYPEDPRQLAGDVRKLLSKAPLAALRPKALIAPHAGFVYSGPIAATAYKCLEPVAAGIDRVILLGPAHRVALQGVALPGCGYFKTPLGDVALDPAAIAALADFDQVSCDPGAHRYEHSLEVQLPFLQIVLGDFQLVPLVVGHCPPPAVAEVLERLWGGDETLIVVSSDLSHYHPYATAQQLDRTTTAMIEALSDQLQSEQACGCMPLNGLLYLAKHHHLQLSTLDLRNSGDTAGSREQVVGYGAYALH</sequence>
<evidence type="ECO:0000313" key="3">
    <source>
        <dbReference type="EMBL" id="TQV80148.1"/>
    </source>
</evidence>
<dbReference type="CDD" id="cd07361">
    <property type="entry name" value="MEMO_like"/>
    <property type="match status" value="1"/>
</dbReference>
<reference evidence="3 4" key="1">
    <citation type="submission" date="2019-06" db="EMBL/GenBank/DDBJ databases">
        <title>Whole genome sequence for Cellvibrionaceae sp. R142.</title>
        <authorList>
            <person name="Wang G."/>
        </authorList>
    </citation>
    <scope>NUCLEOTIDE SEQUENCE [LARGE SCALE GENOMIC DNA]</scope>
    <source>
        <strain evidence="3 4">R142</strain>
    </source>
</reference>
<evidence type="ECO:0000256" key="1">
    <source>
        <dbReference type="ARBA" id="ARBA00006315"/>
    </source>
</evidence>
<organism evidence="3 4">
    <name type="scientific">Exilibacterium tricleocarpae</name>
    <dbReference type="NCBI Taxonomy" id="2591008"/>
    <lineage>
        <taxon>Bacteria</taxon>
        <taxon>Pseudomonadati</taxon>
        <taxon>Pseudomonadota</taxon>
        <taxon>Gammaproteobacteria</taxon>
        <taxon>Cellvibrionales</taxon>
        <taxon>Cellvibrionaceae</taxon>
        <taxon>Exilibacterium</taxon>
    </lineage>
</organism>
<evidence type="ECO:0000256" key="2">
    <source>
        <dbReference type="HAMAP-Rule" id="MF_00055"/>
    </source>
</evidence>
<name>A0A545TSE6_9GAMM</name>
<dbReference type="InterPro" id="IPR002737">
    <property type="entry name" value="MEMO1_fam"/>
</dbReference>